<feature type="compositionally biased region" description="Low complexity" evidence="7">
    <location>
        <begin position="477"/>
        <end position="501"/>
    </location>
</feature>
<dbReference type="GO" id="GO:0019901">
    <property type="term" value="F:protein kinase binding"/>
    <property type="evidence" value="ECO:0007669"/>
    <property type="project" value="InterPro"/>
</dbReference>
<dbReference type="FunFam" id="1.20.58.610:FF:000002">
    <property type="entry name" value="Hsp90 co-chaperone Cdc37, putative"/>
    <property type="match status" value="1"/>
</dbReference>
<dbReference type="InterPro" id="IPR013873">
    <property type="entry name" value="Cdc37_C"/>
</dbReference>
<gene>
    <name evidence="11" type="ORF">NKR19_g1905</name>
</gene>
<feature type="domain" description="Cdc37 Hsp90 binding" evidence="9">
    <location>
        <begin position="201"/>
        <end position="374"/>
    </location>
</feature>
<dbReference type="AlphaFoldDB" id="A0AA38SBJ9"/>
<evidence type="ECO:0000259" key="9">
    <source>
        <dbReference type="SMART" id="SM01070"/>
    </source>
</evidence>
<dbReference type="GO" id="GO:0050821">
    <property type="term" value="P:protein stabilization"/>
    <property type="evidence" value="ECO:0007669"/>
    <property type="project" value="TreeGrafter"/>
</dbReference>
<feature type="coiled-coil region" evidence="6">
    <location>
        <begin position="150"/>
        <end position="184"/>
    </location>
</feature>
<dbReference type="Proteomes" id="UP001174691">
    <property type="component" value="Unassembled WGS sequence"/>
</dbReference>
<organism evidence="11 12">
    <name type="scientific">Coniochaeta hoffmannii</name>
    <dbReference type="NCBI Taxonomy" id="91930"/>
    <lineage>
        <taxon>Eukaryota</taxon>
        <taxon>Fungi</taxon>
        <taxon>Dikarya</taxon>
        <taxon>Ascomycota</taxon>
        <taxon>Pezizomycotina</taxon>
        <taxon>Sordariomycetes</taxon>
        <taxon>Sordariomycetidae</taxon>
        <taxon>Coniochaetales</taxon>
        <taxon>Coniochaetaceae</taxon>
        <taxon>Coniochaeta</taxon>
    </lineage>
</organism>
<keyword evidence="3" id="KW-0963">Cytoplasm</keyword>
<dbReference type="Pfam" id="PF08565">
    <property type="entry name" value="CDC37_M"/>
    <property type="match status" value="1"/>
</dbReference>
<feature type="compositionally biased region" description="Basic and acidic residues" evidence="7">
    <location>
        <begin position="466"/>
        <end position="475"/>
    </location>
</feature>
<evidence type="ECO:0000256" key="2">
    <source>
        <dbReference type="ARBA" id="ARBA00006222"/>
    </source>
</evidence>
<evidence type="ECO:0000256" key="1">
    <source>
        <dbReference type="ARBA" id="ARBA00004496"/>
    </source>
</evidence>
<comment type="caution">
    <text evidence="11">The sequence shown here is derived from an EMBL/GenBank/DDBJ whole genome shotgun (WGS) entry which is preliminary data.</text>
</comment>
<feature type="compositionally biased region" description="Basic and acidic residues" evidence="7">
    <location>
        <begin position="101"/>
        <end position="118"/>
    </location>
</feature>
<dbReference type="SMART" id="SM01071">
    <property type="entry name" value="CDC37_N"/>
    <property type="match status" value="1"/>
</dbReference>
<feature type="region of interest" description="Disordered" evidence="7">
    <location>
        <begin position="466"/>
        <end position="501"/>
    </location>
</feature>
<protein>
    <recommendedName>
        <fullName evidence="5">Hsp90 chaperone protein kinase-targeting subunit</fullName>
    </recommendedName>
</protein>
<keyword evidence="12" id="KW-1185">Reference proteome</keyword>
<dbReference type="InterPro" id="IPR013874">
    <property type="entry name" value="Cdc37_Hsp90-bd"/>
</dbReference>
<accession>A0AA38SBJ9</accession>
<feature type="compositionally biased region" description="Polar residues" evidence="7">
    <location>
        <begin position="189"/>
        <end position="200"/>
    </location>
</feature>
<dbReference type="InterPro" id="IPR004918">
    <property type="entry name" value="Cdc37"/>
</dbReference>
<dbReference type="GO" id="GO:0005737">
    <property type="term" value="C:cytoplasm"/>
    <property type="evidence" value="ECO:0007669"/>
    <property type="project" value="UniProtKB-SubCell"/>
</dbReference>
<evidence type="ECO:0000256" key="3">
    <source>
        <dbReference type="ARBA" id="ARBA00022490"/>
    </source>
</evidence>
<dbReference type="EMBL" id="JANBVN010000018">
    <property type="protein sequence ID" value="KAJ9161785.1"/>
    <property type="molecule type" value="Genomic_DNA"/>
</dbReference>
<dbReference type="Pfam" id="PF08564">
    <property type="entry name" value="CDC37_C"/>
    <property type="match status" value="1"/>
</dbReference>
<dbReference type="SUPFAM" id="SSF101391">
    <property type="entry name" value="Hsp90 co-chaperone CDC37"/>
    <property type="match status" value="1"/>
</dbReference>
<evidence type="ECO:0000256" key="6">
    <source>
        <dbReference type="SAM" id="Coils"/>
    </source>
</evidence>
<evidence type="ECO:0000256" key="7">
    <source>
        <dbReference type="SAM" id="MobiDB-lite"/>
    </source>
</evidence>
<dbReference type="GO" id="GO:0031072">
    <property type="term" value="F:heat shock protein binding"/>
    <property type="evidence" value="ECO:0007669"/>
    <property type="project" value="TreeGrafter"/>
</dbReference>
<keyword evidence="4" id="KW-0143">Chaperone</keyword>
<dbReference type="GO" id="GO:0006457">
    <property type="term" value="P:protein folding"/>
    <property type="evidence" value="ECO:0007669"/>
    <property type="project" value="TreeGrafter"/>
</dbReference>
<proteinExistence type="inferred from homology"/>
<dbReference type="SMART" id="SM01069">
    <property type="entry name" value="CDC37_C"/>
    <property type="match status" value="1"/>
</dbReference>
<dbReference type="SMART" id="SM01070">
    <property type="entry name" value="CDC37_M"/>
    <property type="match status" value="1"/>
</dbReference>
<evidence type="ECO:0000313" key="11">
    <source>
        <dbReference type="EMBL" id="KAJ9161785.1"/>
    </source>
</evidence>
<comment type="similarity">
    <text evidence="2">Belongs to the CDC37 family.</text>
</comment>
<dbReference type="PANTHER" id="PTHR12800:SF4">
    <property type="entry name" value="HSP90 CO-CHAPERONE CDC37"/>
    <property type="match status" value="1"/>
</dbReference>
<feature type="region of interest" description="Disordered" evidence="7">
    <location>
        <begin position="97"/>
        <end position="120"/>
    </location>
</feature>
<feature type="domain" description="Cdc37 C-terminal" evidence="8">
    <location>
        <begin position="396"/>
        <end position="489"/>
    </location>
</feature>
<keyword evidence="6" id="KW-0175">Coiled coil</keyword>
<dbReference type="GO" id="GO:0051082">
    <property type="term" value="F:unfolded protein binding"/>
    <property type="evidence" value="ECO:0007669"/>
    <property type="project" value="TreeGrafter"/>
</dbReference>
<reference evidence="11" key="1">
    <citation type="submission" date="2022-07" db="EMBL/GenBank/DDBJ databases">
        <title>Fungi with potential for degradation of polypropylene.</title>
        <authorList>
            <person name="Gostincar C."/>
        </authorList>
    </citation>
    <scope>NUCLEOTIDE SEQUENCE</scope>
    <source>
        <strain evidence="11">EXF-13287</strain>
    </source>
</reference>
<dbReference type="Gene3D" id="1.20.58.610">
    <property type="entry name" value="Cdc37, Hsp90 binding domain"/>
    <property type="match status" value="1"/>
</dbReference>
<dbReference type="InterPro" id="IPR038189">
    <property type="entry name" value="Cdc37_Hsp90-bd_sf"/>
</dbReference>
<name>A0AA38SBJ9_9PEZI</name>
<dbReference type="InterPro" id="IPR013855">
    <property type="entry name" value="Cdc37_N_dom"/>
</dbReference>
<evidence type="ECO:0000256" key="5">
    <source>
        <dbReference type="ARBA" id="ARBA00031396"/>
    </source>
</evidence>
<feature type="domain" description="Cdc37 N-terminal" evidence="10">
    <location>
        <begin position="2"/>
        <end position="198"/>
    </location>
</feature>
<evidence type="ECO:0000313" key="12">
    <source>
        <dbReference type="Proteomes" id="UP001174691"/>
    </source>
</evidence>
<evidence type="ECO:0000256" key="4">
    <source>
        <dbReference type="ARBA" id="ARBA00023186"/>
    </source>
</evidence>
<dbReference type="Pfam" id="PF03234">
    <property type="entry name" value="CDC37_N"/>
    <property type="match status" value="1"/>
</dbReference>
<feature type="region of interest" description="Disordered" evidence="7">
    <location>
        <begin position="189"/>
        <end position="211"/>
    </location>
</feature>
<dbReference type="PANTHER" id="PTHR12800">
    <property type="entry name" value="CDC37-RELATED"/>
    <property type="match status" value="1"/>
</dbReference>
<evidence type="ECO:0000259" key="8">
    <source>
        <dbReference type="SMART" id="SM01069"/>
    </source>
</evidence>
<evidence type="ECO:0000259" key="10">
    <source>
        <dbReference type="SMART" id="SM01071"/>
    </source>
</evidence>
<dbReference type="GO" id="GO:0051087">
    <property type="term" value="F:protein-folding chaperone binding"/>
    <property type="evidence" value="ECO:0007669"/>
    <property type="project" value="TreeGrafter"/>
</dbReference>
<comment type="subcellular location">
    <subcellularLocation>
        <location evidence="1">Cytoplasm</location>
    </subcellularLocation>
</comment>
<sequence length="501" mass="55236">MPVDYSKWDALELSDDSDIEVHPNVDKRSFIRAKQNQIHAERQQRKHQIEVLKYERIINDSLIKRISSLLSSLKAHAADAQTRNPGEVAFQAVMESATSLDPKDDQPPPRPAGVHESEEPLPSYTKMMATLLDQVNQALDEKKVEQSKRYEGMVAEIEEHLSKVEGLQKDLQKKLDELERLEHSKITSESIHTGFDSSHVNKSKPGEAKKKESVELLNPGFSGATASSASNPDADAAAAAAAKHDVDLDDEDISASPDARKFAAIAPESYRESLAFLSSHPHILTERETDGLLVLAFDAQLEGKDGYARQCVHQALLLQYCRALGRDGVALFFKRITTPGHQARDIFYKDVQDTYGKIRTRAGEIKAQRAAEGGDGAEGVEQIQLHAVEPGTVINIRIPAEGTEERKIYEGFKPEMRKALETGSLDEVNKVLGRMKVEEAEELVGLFGEAGILSLEEQLIDATTEEGQKRLKELEQEAAAGHEASAQGATTAQSQYADDPE</sequence>